<sequence length="116" mass="12652">MSSRPLALVLFFFLLQLVAAQFQFFDGMFGQQRQQQQQHHSGASQWAAHLESVSCSQYLCPATLDCVGGPVDCPCPDAEDIKCTIPDADESGAATVVCVRGNDECRTVERLARGTK</sequence>
<evidence type="ECO:0000256" key="3">
    <source>
        <dbReference type="ARBA" id="ARBA00022729"/>
    </source>
</evidence>
<dbReference type="PANTHER" id="PTHR38425:SF1">
    <property type="entry name" value="LONG CHRONOLOGICAL LIFESPAN PROTEIN 2"/>
    <property type="match status" value="1"/>
</dbReference>
<dbReference type="PANTHER" id="PTHR38425">
    <property type="entry name" value="LONG CHRONOLOGICAL LIFESPAN PROTEIN 2"/>
    <property type="match status" value="1"/>
</dbReference>
<dbReference type="Proteomes" id="UP001215280">
    <property type="component" value="Unassembled WGS sequence"/>
</dbReference>
<proteinExistence type="inferred from homology"/>
<name>A0AAD7HI91_9AGAR</name>
<feature type="chain" id="PRO_5042234023" description="Long chronological lifespan protein 2" evidence="4">
    <location>
        <begin position="21"/>
        <end position="116"/>
    </location>
</feature>
<keyword evidence="3 4" id="KW-0732">Signal</keyword>
<reference evidence="5" key="1">
    <citation type="submission" date="2023-03" db="EMBL/GenBank/DDBJ databases">
        <title>Massive genome expansion in bonnet fungi (Mycena s.s.) driven by repeated elements and novel gene families across ecological guilds.</title>
        <authorList>
            <consortium name="Lawrence Berkeley National Laboratory"/>
            <person name="Harder C.B."/>
            <person name="Miyauchi S."/>
            <person name="Viragh M."/>
            <person name="Kuo A."/>
            <person name="Thoen E."/>
            <person name="Andreopoulos B."/>
            <person name="Lu D."/>
            <person name="Skrede I."/>
            <person name="Drula E."/>
            <person name="Henrissat B."/>
            <person name="Morin E."/>
            <person name="Kohler A."/>
            <person name="Barry K."/>
            <person name="LaButti K."/>
            <person name="Morin E."/>
            <person name="Salamov A."/>
            <person name="Lipzen A."/>
            <person name="Mereny Z."/>
            <person name="Hegedus B."/>
            <person name="Baldrian P."/>
            <person name="Stursova M."/>
            <person name="Weitz H."/>
            <person name="Taylor A."/>
            <person name="Grigoriev I.V."/>
            <person name="Nagy L.G."/>
            <person name="Martin F."/>
            <person name="Kauserud H."/>
        </authorList>
    </citation>
    <scope>NUCLEOTIDE SEQUENCE</scope>
    <source>
        <strain evidence="5">CBHHK188m</strain>
    </source>
</reference>
<keyword evidence="6" id="KW-1185">Reference proteome</keyword>
<dbReference type="InterPro" id="IPR034543">
    <property type="entry name" value="LCL2"/>
</dbReference>
<evidence type="ECO:0000256" key="1">
    <source>
        <dbReference type="ARBA" id="ARBA00010545"/>
    </source>
</evidence>
<dbReference type="GO" id="GO:0036503">
    <property type="term" value="P:ERAD pathway"/>
    <property type="evidence" value="ECO:0007669"/>
    <property type="project" value="TreeGrafter"/>
</dbReference>
<gene>
    <name evidence="5" type="ORF">DFH07DRAFT_858054</name>
</gene>
<dbReference type="EMBL" id="JARJLG010000271">
    <property type="protein sequence ID" value="KAJ7721176.1"/>
    <property type="molecule type" value="Genomic_DNA"/>
</dbReference>
<evidence type="ECO:0000313" key="5">
    <source>
        <dbReference type="EMBL" id="KAJ7721176.1"/>
    </source>
</evidence>
<dbReference type="AlphaFoldDB" id="A0AAD7HI91"/>
<feature type="signal peptide" evidence="4">
    <location>
        <begin position="1"/>
        <end position="20"/>
    </location>
</feature>
<comment type="similarity">
    <text evidence="1">Belongs to the LCL2 family.</text>
</comment>
<organism evidence="5 6">
    <name type="scientific">Mycena maculata</name>
    <dbReference type="NCBI Taxonomy" id="230809"/>
    <lineage>
        <taxon>Eukaryota</taxon>
        <taxon>Fungi</taxon>
        <taxon>Dikarya</taxon>
        <taxon>Basidiomycota</taxon>
        <taxon>Agaricomycotina</taxon>
        <taxon>Agaricomycetes</taxon>
        <taxon>Agaricomycetidae</taxon>
        <taxon>Agaricales</taxon>
        <taxon>Marasmiineae</taxon>
        <taxon>Mycenaceae</taxon>
        <taxon>Mycena</taxon>
    </lineage>
</organism>
<protein>
    <recommendedName>
        <fullName evidence="2">Long chronological lifespan protein 2</fullName>
    </recommendedName>
</protein>
<comment type="caution">
    <text evidence="5">The sequence shown here is derived from an EMBL/GenBank/DDBJ whole genome shotgun (WGS) entry which is preliminary data.</text>
</comment>
<evidence type="ECO:0000256" key="2">
    <source>
        <dbReference type="ARBA" id="ARBA00018534"/>
    </source>
</evidence>
<evidence type="ECO:0000313" key="6">
    <source>
        <dbReference type="Proteomes" id="UP001215280"/>
    </source>
</evidence>
<accession>A0AAD7HI91</accession>
<evidence type="ECO:0000256" key="4">
    <source>
        <dbReference type="SAM" id="SignalP"/>
    </source>
</evidence>